<feature type="region of interest" description="Disordered" evidence="1">
    <location>
        <begin position="351"/>
        <end position="391"/>
    </location>
</feature>
<name>A0ABR1AZW6_POLSC</name>
<dbReference type="Pfam" id="PF10650">
    <property type="entry name" value="zf-C3H1"/>
    <property type="match status" value="1"/>
</dbReference>
<sequence length="1086" mass="122964">MEGEILFDLEEGEIPDYDLSSLRSPVKNDDTDVDFRNENNLEKEPFNQVTLDKCRGISGYVNEGLRKRLKLGDSAMHFNKSRDKSQDDVMFDLISSDEDELSDADWSHLPNQRRCVKHVKRKIKHKMNYNRLTDGTVEDIMSQIDQVMCRKSNYRHRRCKAKESKQSWEDLYESRKCSCRPSGTGVISEYKRLRKSKQHMECKFCLYDSMSCRKNRVRDDSYYRSHGSDDRDKEFFLNNNNNNNNSGSISSKGKYVRDFDEVRKNLLEKLMRKDVKEISQGRGQSLGAMEHLEIGNDEMLHDSSNRGVAKHCVDENRAESILKCASETIETQCDDEMDLTQLRLIALASNKKKRNSGNREENEFTDTEKSLDNTECGHPTSENSVESEQRKEVNVDADFDRNELLLRAEALKTALLKKHQKRLNRLKSIKYTQSGNSIDNASIPSSSNNSVTEKNKLDTTDGSTSEVKSVKQKCCLDQLIADNHLDKNVDKVNCISEVNEFKVGNSLKKFENDVSSPDAEPAQVIGGTSMKKIRNRSRKRKSIICNGNKEYGGKCDETAEEQCHNLRDQLLCDLVKRKTTKTVVQNSVLMDSVKKSETNEVLQRQCGTVKGEATSQLASLSQCGTGHVAQLCKTPVPPRIPKPEMERIIVHLGSEDSSEDETSDNCSVVEKQTPPTLGDNFADSSELDNTDKQVSDTPNQTEARLGCFEKKVMLLLGQTRRKIDQELQRAKDNKKMNDTPEAVYKHLPPSQRLEYIRLKQKIAEREREKRKPKPVDRILAGSPFGSNEEALNSTGKSKAGNLDCTNSLPTKCGPLSLKTDNQPSNTLKAIDESKMPINTVDRGRTNVSTSKNPKKSDTKPAVEEKIIGSKNGMDSNSVPNLPNPVLISKLKFLLKKIKVEKTIEENYEKEITKLKSQLVLFEKKKSEQRFKIKRLAEESVKTYKLIQNDNVGTKKMYEAKAKPGKTVATSIRNDIPKENHPTKAEEAVKENPQAGISKVLFSAMSIYNFWLFTEPKEADARGTDDNVPFQEVIASSSVVPYNSPLEAFGQGSVRADRVDPNVIICQFDFTGKCRDKECVYQHLRAI</sequence>
<evidence type="ECO:0000313" key="3">
    <source>
        <dbReference type="EMBL" id="KAK6631256.1"/>
    </source>
</evidence>
<accession>A0ABR1AZW6</accession>
<comment type="caution">
    <text evidence="3">The sequence shown here is derived from an EMBL/GenBank/DDBJ whole genome shotgun (WGS) entry which is preliminary data.</text>
</comment>
<feature type="compositionally biased region" description="Polar residues" evidence="1">
    <location>
        <begin position="435"/>
        <end position="452"/>
    </location>
</feature>
<dbReference type="InterPro" id="IPR019607">
    <property type="entry name" value="Putative_zinc-finger_domain"/>
</dbReference>
<organism evidence="3 4">
    <name type="scientific">Polyplax serrata</name>
    <name type="common">Common mouse louse</name>
    <dbReference type="NCBI Taxonomy" id="468196"/>
    <lineage>
        <taxon>Eukaryota</taxon>
        <taxon>Metazoa</taxon>
        <taxon>Ecdysozoa</taxon>
        <taxon>Arthropoda</taxon>
        <taxon>Hexapoda</taxon>
        <taxon>Insecta</taxon>
        <taxon>Pterygota</taxon>
        <taxon>Neoptera</taxon>
        <taxon>Paraneoptera</taxon>
        <taxon>Psocodea</taxon>
        <taxon>Troctomorpha</taxon>
        <taxon>Phthiraptera</taxon>
        <taxon>Anoplura</taxon>
        <taxon>Polyplacidae</taxon>
        <taxon>Polyplax</taxon>
    </lineage>
</organism>
<dbReference type="Proteomes" id="UP001359485">
    <property type="component" value="Unassembled WGS sequence"/>
</dbReference>
<reference evidence="3 4" key="1">
    <citation type="submission" date="2023-09" db="EMBL/GenBank/DDBJ databases">
        <title>Genomes of two closely related lineages of the louse Polyplax serrata with different host specificities.</title>
        <authorList>
            <person name="Martinu J."/>
            <person name="Tarabai H."/>
            <person name="Stefka J."/>
            <person name="Hypsa V."/>
        </authorList>
    </citation>
    <scope>NUCLEOTIDE SEQUENCE [LARGE SCALE GENOMIC DNA]</scope>
    <source>
        <strain evidence="3">98ZLc_SE</strain>
    </source>
</reference>
<keyword evidence="4" id="KW-1185">Reference proteome</keyword>
<feature type="region of interest" description="Disordered" evidence="1">
    <location>
        <begin position="840"/>
        <end position="861"/>
    </location>
</feature>
<feature type="domain" description="Putative zinc-finger" evidence="2">
    <location>
        <begin position="1064"/>
        <end position="1084"/>
    </location>
</feature>
<evidence type="ECO:0000313" key="4">
    <source>
        <dbReference type="Proteomes" id="UP001359485"/>
    </source>
</evidence>
<feature type="region of interest" description="Disordered" evidence="1">
    <location>
        <begin position="653"/>
        <end position="702"/>
    </location>
</feature>
<evidence type="ECO:0000256" key="1">
    <source>
        <dbReference type="SAM" id="MobiDB-lite"/>
    </source>
</evidence>
<feature type="region of interest" description="Disordered" evidence="1">
    <location>
        <begin position="435"/>
        <end position="464"/>
    </location>
</feature>
<dbReference type="EMBL" id="JAWJWF010000006">
    <property type="protein sequence ID" value="KAK6631256.1"/>
    <property type="molecule type" value="Genomic_DNA"/>
</dbReference>
<feature type="region of interest" description="Disordered" evidence="1">
    <location>
        <begin position="764"/>
        <end position="797"/>
    </location>
</feature>
<evidence type="ECO:0000259" key="2">
    <source>
        <dbReference type="Pfam" id="PF10650"/>
    </source>
</evidence>
<feature type="compositionally biased region" description="Basic and acidic residues" evidence="1">
    <location>
        <begin position="764"/>
        <end position="776"/>
    </location>
</feature>
<proteinExistence type="predicted"/>
<protein>
    <recommendedName>
        <fullName evidence="2">Putative zinc-finger domain-containing protein</fullName>
    </recommendedName>
</protein>
<gene>
    <name evidence="3" type="ORF">RUM44_005782</name>
</gene>
<feature type="compositionally biased region" description="Basic and acidic residues" evidence="1">
    <location>
        <begin position="357"/>
        <end position="372"/>
    </location>
</feature>